<evidence type="ECO:0000256" key="12">
    <source>
        <dbReference type="SAM" id="Phobius"/>
    </source>
</evidence>
<dbReference type="AlphaFoldDB" id="E0D358"/>
<evidence type="ECO:0000256" key="11">
    <source>
        <dbReference type="SAM" id="MobiDB-lite"/>
    </source>
</evidence>
<keyword evidence="4 12" id="KW-1133">Transmembrane helix</keyword>
<evidence type="ECO:0000256" key="2">
    <source>
        <dbReference type="ARBA" id="ARBA00022475"/>
    </source>
</evidence>
<organism evidence="14">
    <name type="scientific">Hemicentrotus pulcherrimus</name>
    <name type="common">Sea urchin</name>
    <name type="synonym">Strongylocentrotus pulcherrimus</name>
    <dbReference type="NCBI Taxonomy" id="7650"/>
    <lineage>
        <taxon>Eukaryota</taxon>
        <taxon>Metazoa</taxon>
        <taxon>Echinodermata</taxon>
        <taxon>Eleutherozoa</taxon>
        <taxon>Echinozoa</taxon>
        <taxon>Echinoidea</taxon>
        <taxon>Euechinoidea</taxon>
        <taxon>Echinacea</taxon>
        <taxon>Camarodonta</taxon>
        <taxon>Echinidea</taxon>
        <taxon>Strongylocentrotidae</taxon>
        <taxon>Hemicentrotus</taxon>
    </lineage>
</organism>
<keyword evidence="2" id="KW-1003">Cell membrane</keyword>
<feature type="transmembrane region" description="Helical" evidence="12">
    <location>
        <begin position="259"/>
        <end position="279"/>
    </location>
</feature>
<dbReference type="Gene3D" id="1.20.1070.10">
    <property type="entry name" value="Rhodopsin 7-helix transmembrane proteins"/>
    <property type="match status" value="1"/>
</dbReference>
<reference evidence="14" key="1">
    <citation type="journal article" date="2010" name="J. Exp. Biol.">
        <title>Development of a dopaminergic system in sea urchin embryos and larvae.</title>
        <authorList>
            <person name="Katow H."/>
            <person name="Suyemitsu T."/>
            <person name="Ooka S."/>
            <person name="Yaguchi J."/>
            <person name="Jin-nai T."/>
            <person name="Kuwahara I."/>
            <person name="Katow T."/>
            <person name="Yaguchi S."/>
            <person name="Abe H."/>
        </authorList>
    </citation>
    <scope>NUCLEOTIDE SEQUENCE</scope>
</reference>
<dbReference type="InterPro" id="IPR000929">
    <property type="entry name" value="Dopamine_rcpt"/>
</dbReference>
<evidence type="ECO:0000256" key="4">
    <source>
        <dbReference type="ARBA" id="ARBA00022989"/>
    </source>
</evidence>
<feature type="transmembrane region" description="Helical" evidence="12">
    <location>
        <begin position="24"/>
        <end position="52"/>
    </location>
</feature>
<feature type="transmembrane region" description="Helical" evidence="12">
    <location>
        <begin position="100"/>
        <end position="121"/>
    </location>
</feature>
<gene>
    <name evidence="14" type="primary">HpDrD1</name>
</gene>
<dbReference type="GO" id="GO:0005886">
    <property type="term" value="C:plasma membrane"/>
    <property type="evidence" value="ECO:0007669"/>
    <property type="project" value="UniProtKB-SubCell"/>
</dbReference>
<dbReference type="PROSITE" id="PS50262">
    <property type="entry name" value="G_PROTEIN_RECEP_F1_2"/>
    <property type="match status" value="1"/>
</dbReference>
<dbReference type="PROSITE" id="PS00237">
    <property type="entry name" value="G_PROTEIN_RECEP_F1_1"/>
    <property type="match status" value="1"/>
</dbReference>
<feature type="transmembrane region" description="Helical" evidence="12">
    <location>
        <begin position="291"/>
        <end position="311"/>
    </location>
</feature>
<feature type="domain" description="G-protein coupled receptors family 1 profile" evidence="13">
    <location>
        <begin position="41"/>
        <end position="310"/>
    </location>
</feature>
<keyword evidence="8 10" id="KW-0675">Receptor</keyword>
<feature type="transmembrane region" description="Helical" evidence="12">
    <location>
        <begin position="193"/>
        <end position="215"/>
    </location>
</feature>
<dbReference type="CDD" id="cd15057">
    <property type="entry name" value="7tmA_D1-like_dopamine_R"/>
    <property type="match status" value="1"/>
</dbReference>
<dbReference type="PRINTS" id="PR00237">
    <property type="entry name" value="GPCRRHODOPSN"/>
</dbReference>
<feature type="transmembrane region" description="Helical" evidence="12">
    <location>
        <begin position="61"/>
        <end position="88"/>
    </location>
</feature>
<comment type="subcellular location">
    <subcellularLocation>
        <location evidence="1">Cell membrane</location>
        <topology evidence="1">Multi-pass membrane protein</topology>
    </subcellularLocation>
</comment>
<protein>
    <submittedName>
        <fullName evidence="14">Dopamine receptor D1</fullName>
    </submittedName>
</protein>
<feature type="transmembrane region" description="Helical" evidence="12">
    <location>
        <begin position="142"/>
        <end position="163"/>
    </location>
</feature>
<evidence type="ECO:0000256" key="10">
    <source>
        <dbReference type="RuleBase" id="RU000688"/>
    </source>
</evidence>
<keyword evidence="3 10" id="KW-0812">Transmembrane</keyword>
<evidence type="ECO:0000313" key="14">
    <source>
        <dbReference type="EMBL" id="BAJ14803.1"/>
    </source>
</evidence>
<keyword evidence="6 12" id="KW-0472">Membrane</keyword>
<comment type="similarity">
    <text evidence="10">Belongs to the G-protein coupled receptor 1 family.</text>
</comment>
<evidence type="ECO:0000259" key="13">
    <source>
        <dbReference type="PROSITE" id="PS50262"/>
    </source>
</evidence>
<dbReference type="GO" id="GO:0071880">
    <property type="term" value="P:adenylate cyclase-activating adrenergic receptor signaling pathway"/>
    <property type="evidence" value="ECO:0007669"/>
    <property type="project" value="TreeGrafter"/>
</dbReference>
<evidence type="ECO:0000256" key="9">
    <source>
        <dbReference type="ARBA" id="ARBA00023224"/>
    </source>
</evidence>
<dbReference type="PANTHER" id="PTHR24248">
    <property type="entry name" value="ADRENERGIC RECEPTOR-RELATED G-PROTEIN COUPLED RECEPTOR"/>
    <property type="match status" value="1"/>
</dbReference>
<keyword evidence="9 10" id="KW-0807">Transducer</keyword>
<dbReference type="InterPro" id="IPR000276">
    <property type="entry name" value="GPCR_Rhodpsn"/>
</dbReference>
<evidence type="ECO:0000256" key="3">
    <source>
        <dbReference type="ARBA" id="ARBA00022692"/>
    </source>
</evidence>
<dbReference type="GO" id="GO:0004930">
    <property type="term" value="F:G protein-coupled receptor activity"/>
    <property type="evidence" value="ECO:0007669"/>
    <property type="project" value="UniProtKB-KW"/>
</dbReference>
<evidence type="ECO:0000256" key="6">
    <source>
        <dbReference type="ARBA" id="ARBA00023136"/>
    </source>
</evidence>
<evidence type="ECO:0000256" key="1">
    <source>
        <dbReference type="ARBA" id="ARBA00004651"/>
    </source>
</evidence>
<feature type="region of interest" description="Disordered" evidence="11">
    <location>
        <begin position="338"/>
        <end position="385"/>
    </location>
</feature>
<keyword evidence="5 10" id="KW-0297">G-protein coupled receptor</keyword>
<evidence type="ECO:0000256" key="5">
    <source>
        <dbReference type="ARBA" id="ARBA00023040"/>
    </source>
</evidence>
<dbReference type="PRINTS" id="PR00242">
    <property type="entry name" value="DOPAMINER"/>
</dbReference>
<name>E0D358_HEMPU</name>
<dbReference type="SMART" id="SM01381">
    <property type="entry name" value="7TM_GPCR_Srsx"/>
    <property type="match status" value="1"/>
</dbReference>
<evidence type="ECO:0000256" key="7">
    <source>
        <dbReference type="ARBA" id="ARBA00023157"/>
    </source>
</evidence>
<dbReference type="PANTHER" id="PTHR24248:SF66">
    <property type="entry name" value="OCTOPAMINE RECEPTOR BETA-3R"/>
    <property type="match status" value="1"/>
</dbReference>
<dbReference type="SUPFAM" id="SSF81321">
    <property type="entry name" value="Family A G protein-coupled receptor-like"/>
    <property type="match status" value="1"/>
</dbReference>
<dbReference type="GO" id="GO:0043410">
    <property type="term" value="P:positive regulation of MAPK cascade"/>
    <property type="evidence" value="ECO:0007669"/>
    <property type="project" value="TreeGrafter"/>
</dbReference>
<accession>E0D358</accession>
<keyword evidence="7" id="KW-1015">Disulfide bond</keyword>
<dbReference type="EMBL" id="AB510005">
    <property type="protein sequence ID" value="BAJ14803.1"/>
    <property type="molecule type" value="Genomic_DNA"/>
</dbReference>
<proteinExistence type="inferred from homology"/>
<evidence type="ECO:0000256" key="8">
    <source>
        <dbReference type="ARBA" id="ARBA00023170"/>
    </source>
</evidence>
<dbReference type="InterPro" id="IPR017452">
    <property type="entry name" value="GPCR_Rhodpsn_7TM"/>
</dbReference>
<sequence length="435" mass="48430">MTNNLTNGTDEGDGGGGGYSLTGYIIIGIILYVIVVLAIGGNALVIASVLVFRKLRTVTNYFIVSLAISDLLLALFVMDFNACFIVLGDYWPFGKVFCRFYISIDIMLSTASILNLCLISLDRYWAITSPFSYYQRVNATNAIILIVVVWVTSFLISVLPVMLGLHVDYSLNDEEFDFFYTEPTFCVLIINQWYALGSSVISFFIPIFIIGYTYARIFVVARRQARQIAAYNNTGQRIQGTDKKAQGSMRRERKATKTLAIIVGVFIGCWLPFFILNVVDPFCGRCVPPTLFSFTVWLGYVNSALNPIIYAQNRSFRNAFKTILFCYKCRGLSMRQADSSDDHTAMSNTSRQERLRGRLGNGYNTTPRPSHSDHRSSIENSAEQNQKMVKDTSLVIANKNANANVQDSKKDSSSPVAVATITHSDANGNAIDVPL</sequence>
<dbReference type="Pfam" id="PF00001">
    <property type="entry name" value="7tm_1"/>
    <property type="match status" value="1"/>
</dbReference>